<dbReference type="RefSeq" id="WP_134484607.1">
    <property type="nucleotide sequence ID" value="NZ_LR216287.1"/>
</dbReference>
<dbReference type="KEGG" id="nfn:NFRAN_2059"/>
<dbReference type="OrthoDB" id="11625at2157"/>
<accession>A0A484I9D5</accession>
<organism evidence="1 2">
    <name type="scientific">Candidatus Nitrosocosmicus franklandianus</name>
    <dbReference type="NCBI Taxonomy" id="1798806"/>
    <lineage>
        <taxon>Archaea</taxon>
        <taxon>Nitrososphaerota</taxon>
        <taxon>Nitrososphaeria</taxon>
        <taxon>Nitrososphaerales</taxon>
        <taxon>Nitrososphaeraceae</taxon>
        <taxon>Candidatus Nitrosocosmicus</taxon>
    </lineage>
</organism>
<gene>
    <name evidence="1" type="ORF">NFRAN_2059</name>
</gene>
<dbReference type="Proteomes" id="UP000294299">
    <property type="component" value="Chromosome NFRAN"/>
</dbReference>
<keyword evidence="2" id="KW-1185">Reference proteome</keyword>
<proteinExistence type="predicted"/>
<sequence>MNKRIVRPFLLLVLVLTTSLNMIVSDSQDASATHISKPIPYLDKNEFYSSETIDVNGWVEYNNMPASDVLVQVFLENKQDKLTSANVTSDSNGNFSTIPSIPNEIEPGNYTISVTSLCQEIHSNVCTYQWEELPIAIK</sequence>
<dbReference type="GeneID" id="39421338"/>
<dbReference type="EMBL" id="LR216287">
    <property type="protein sequence ID" value="VFJ14381.1"/>
    <property type="molecule type" value="Genomic_DNA"/>
</dbReference>
<evidence type="ECO:0000313" key="2">
    <source>
        <dbReference type="Proteomes" id="UP000294299"/>
    </source>
</evidence>
<name>A0A484I9D5_9ARCH</name>
<evidence type="ECO:0008006" key="3">
    <source>
        <dbReference type="Google" id="ProtNLM"/>
    </source>
</evidence>
<dbReference type="SUPFAM" id="SSF49478">
    <property type="entry name" value="Cna protein B-type domain"/>
    <property type="match status" value="1"/>
</dbReference>
<dbReference type="AlphaFoldDB" id="A0A484I9D5"/>
<reference evidence="1 2" key="1">
    <citation type="submission" date="2019-02" db="EMBL/GenBank/DDBJ databases">
        <authorList>
            <person name="Lehtovirta-Morley E L."/>
        </authorList>
    </citation>
    <scope>NUCLEOTIDE SEQUENCE [LARGE SCALE GENOMIC DNA]</scope>
    <source>
        <strain evidence="1">NFRAN1</strain>
    </source>
</reference>
<protein>
    <recommendedName>
        <fullName evidence="3">Macroglobulin domain-containing protein</fullName>
    </recommendedName>
</protein>
<evidence type="ECO:0000313" key="1">
    <source>
        <dbReference type="EMBL" id="VFJ14381.1"/>
    </source>
</evidence>